<evidence type="ECO:0000313" key="3">
    <source>
        <dbReference type="EMBL" id="KAJ4494417.1"/>
    </source>
</evidence>
<dbReference type="Pfam" id="PF20152">
    <property type="entry name" value="DUF6534"/>
    <property type="match status" value="1"/>
</dbReference>
<sequence>MTHTRSPPNNLACGCGGYGNKSNETSSNVQLYILQVHKVCALRCVAVQEYICKDCDLWRKMSLTFDLNDTLGAAFIGYSISCVIFGIFTTQAISFYHRYRTDPLNLKILVGVVWCTELLHQTLVAHALYHYTVSLFGSPIAVFTEPVEWSLVTQVLVGAISGSIVKACFVVRVWRFSNRNKIVTAALAVVILVQIGCILAYEVGAFRLQNILDIAKIKVVASLALATGALADFLIAVALCYYLRKLRTGYREPDSLLNSLVQYALNTGALTSTMSILTLVLYDARTSTFQYMGVYFVLSKMFAVSFMCALSTRKQVTGKVGDEYAYTNGGFGGFTAETSLRTVNHIDPYPLKPQATVQDSSVSVELESWNAENQLYEVQDEYTKHPQISPLRRKVEEV</sequence>
<dbReference type="EMBL" id="JANVFT010000032">
    <property type="protein sequence ID" value="KAJ4494417.1"/>
    <property type="molecule type" value="Genomic_DNA"/>
</dbReference>
<feature type="transmembrane region" description="Helical" evidence="1">
    <location>
        <begin position="288"/>
        <end position="310"/>
    </location>
</feature>
<dbReference type="InterPro" id="IPR045339">
    <property type="entry name" value="DUF6534"/>
</dbReference>
<keyword evidence="4" id="KW-1185">Reference proteome</keyword>
<comment type="caution">
    <text evidence="3">The sequence shown here is derived from an EMBL/GenBank/DDBJ whole genome shotgun (WGS) entry which is preliminary data.</text>
</comment>
<feature type="transmembrane region" description="Helical" evidence="1">
    <location>
        <begin position="149"/>
        <end position="170"/>
    </location>
</feature>
<evidence type="ECO:0000259" key="2">
    <source>
        <dbReference type="Pfam" id="PF20152"/>
    </source>
</evidence>
<feature type="transmembrane region" description="Helical" evidence="1">
    <location>
        <begin position="182"/>
        <end position="201"/>
    </location>
</feature>
<keyword evidence="1" id="KW-0472">Membrane</keyword>
<dbReference type="PANTHER" id="PTHR40465:SF1">
    <property type="entry name" value="DUF6534 DOMAIN-CONTAINING PROTEIN"/>
    <property type="match status" value="1"/>
</dbReference>
<dbReference type="PANTHER" id="PTHR40465">
    <property type="entry name" value="CHROMOSOME 1, WHOLE GENOME SHOTGUN SEQUENCE"/>
    <property type="match status" value="1"/>
</dbReference>
<reference evidence="3" key="1">
    <citation type="submission" date="2022-08" db="EMBL/GenBank/DDBJ databases">
        <title>A Global Phylogenomic Analysis of the Shiitake Genus Lentinula.</title>
        <authorList>
            <consortium name="DOE Joint Genome Institute"/>
            <person name="Sierra-Patev S."/>
            <person name="Min B."/>
            <person name="Naranjo-Ortiz M."/>
            <person name="Looney B."/>
            <person name="Konkel Z."/>
            <person name="Slot J.C."/>
            <person name="Sakamoto Y."/>
            <person name="Steenwyk J.L."/>
            <person name="Rokas A."/>
            <person name="Carro J."/>
            <person name="Camarero S."/>
            <person name="Ferreira P."/>
            <person name="Molpeceres G."/>
            <person name="Ruiz-Duenas F.J."/>
            <person name="Serrano A."/>
            <person name="Henrissat B."/>
            <person name="Drula E."/>
            <person name="Hughes K.W."/>
            <person name="Mata J.L."/>
            <person name="Ishikawa N.K."/>
            <person name="Vargas-Isla R."/>
            <person name="Ushijima S."/>
            <person name="Smith C.A."/>
            <person name="Ahrendt S."/>
            <person name="Andreopoulos W."/>
            <person name="He G."/>
            <person name="Labutti K."/>
            <person name="Lipzen A."/>
            <person name="Ng V."/>
            <person name="Riley R."/>
            <person name="Sandor L."/>
            <person name="Barry K."/>
            <person name="Martinez A.T."/>
            <person name="Xiao Y."/>
            <person name="Gibbons J.G."/>
            <person name="Terashima K."/>
            <person name="Grigoriev I.V."/>
            <person name="Hibbett D.S."/>
        </authorList>
    </citation>
    <scope>NUCLEOTIDE SEQUENCE</scope>
    <source>
        <strain evidence="3">RHP3577 ss4</strain>
    </source>
</reference>
<protein>
    <recommendedName>
        <fullName evidence="2">DUF6534 domain-containing protein</fullName>
    </recommendedName>
</protein>
<feature type="domain" description="DUF6534" evidence="2">
    <location>
        <begin position="229"/>
        <end position="314"/>
    </location>
</feature>
<feature type="transmembrane region" description="Helical" evidence="1">
    <location>
        <begin position="108"/>
        <end position="129"/>
    </location>
</feature>
<accession>A0ABQ8VMN9</accession>
<evidence type="ECO:0000256" key="1">
    <source>
        <dbReference type="SAM" id="Phobius"/>
    </source>
</evidence>
<name>A0ABQ8VMN9_9AGAR</name>
<feature type="transmembrane region" description="Helical" evidence="1">
    <location>
        <begin position="71"/>
        <end position="96"/>
    </location>
</feature>
<feature type="transmembrane region" description="Helical" evidence="1">
    <location>
        <begin position="221"/>
        <end position="243"/>
    </location>
</feature>
<keyword evidence="1" id="KW-0812">Transmembrane</keyword>
<proteinExistence type="predicted"/>
<gene>
    <name evidence="3" type="ORF">C8R41DRAFT_303555</name>
</gene>
<evidence type="ECO:0000313" key="4">
    <source>
        <dbReference type="Proteomes" id="UP001150217"/>
    </source>
</evidence>
<keyword evidence="1" id="KW-1133">Transmembrane helix</keyword>
<dbReference type="Proteomes" id="UP001150217">
    <property type="component" value="Unassembled WGS sequence"/>
</dbReference>
<organism evidence="3 4">
    <name type="scientific">Lentinula lateritia</name>
    <dbReference type="NCBI Taxonomy" id="40482"/>
    <lineage>
        <taxon>Eukaryota</taxon>
        <taxon>Fungi</taxon>
        <taxon>Dikarya</taxon>
        <taxon>Basidiomycota</taxon>
        <taxon>Agaricomycotina</taxon>
        <taxon>Agaricomycetes</taxon>
        <taxon>Agaricomycetidae</taxon>
        <taxon>Agaricales</taxon>
        <taxon>Marasmiineae</taxon>
        <taxon>Omphalotaceae</taxon>
        <taxon>Lentinula</taxon>
    </lineage>
</organism>
<feature type="transmembrane region" description="Helical" evidence="1">
    <location>
        <begin position="263"/>
        <end position="282"/>
    </location>
</feature>